<reference evidence="7 9" key="1">
    <citation type="submission" date="2014-04" db="EMBL/GenBank/DDBJ databases">
        <authorList>
            <person name="Bishop-Lilly K.A."/>
            <person name="Broomall S.M."/>
            <person name="Chain P.S."/>
            <person name="Chertkov O."/>
            <person name="Coyne S.R."/>
            <person name="Daligault H.E."/>
            <person name="Davenport K.W."/>
            <person name="Erkkila T."/>
            <person name="Frey K.G."/>
            <person name="Gibbons H.S."/>
            <person name="Gu W."/>
            <person name="Jaissle J."/>
            <person name="Johnson S.L."/>
            <person name="Koroleva G.I."/>
            <person name="Ladner J.T."/>
            <person name="Lo C.-C."/>
            <person name="Minogue T.D."/>
            <person name="Munk C."/>
            <person name="Palacios G.F."/>
            <person name="Redden C.L."/>
            <person name="Rosenzweig C.N."/>
            <person name="Scholz M.B."/>
            <person name="Teshima H."/>
            <person name="Xu Y."/>
        </authorList>
    </citation>
    <scope>NUCLEOTIDE SEQUENCE [LARGE SCALE GENOMIC DNA]</scope>
    <source>
        <strain evidence="7 9">BHP</strain>
    </source>
</reference>
<evidence type="ECO:0000313" key="7">
    <source>
        <dbReference type="EMBL" id="KFM94841.1"/>
    </source>
</evidence>
<feature type="compositionally biased region" description="Basic and acidic residues" evidence="4">
    <location>
        <begin position="1017"/>
        <end position="1029"/>
    </location>
</feature>
<keyword evidence="2" id="KW-0184">Conjugation</keyword>
<organism evidence="7 9">
    <name type="scientific">Bacillus clarus</name>
    <dbReference type="NCBI Taxonomy" id="2338372"/>
    <lineage>
        <taxon>Bacteria</taxon>
        <taxon>Bacillati</taxon>
        <taxon>Bacillota</taxon>
        <taxon>Bacilli</taxon>
        <taxon>Bacillales</taxon>
        <taxon>Bacillaceae</taxon>
        <taxon>Bacillus</taxon>
        <taxon>Bacillus cereus group</taxon>
    </lineage>
</organism>
<name>A0A090Y9G1_9BACI</name>
<feature type="region of interest" description="Disordered" evidence="4">
    <location>
        <begin position="1017"/>
        <end position="1048"/>
    </location>
</feature>
<feature type="domain" description="MobA/MobL protein" evidence="5">
    <location>
        <begin position="17"/>
        <end position="232"/>
    </location>
</feature>
<dbReference type="Gene3D" id="3.30.930.30">
    <property type="match status" value="1"/>
</dbReference>
<evidence type="ECO:0000313" key="9">
    <source>
        <dbReference type="Proteomes" id="UP000029389"/>
    </source>
</evidence>
<evidence type="ECO:0000313" key="10">
    <source>
        <dbReference type="Proteomes" id="UP000264294"/>
    </source>
</evidence>
<evidence type="ECO:0000256" key="3">
    <source>
        <dbReference type="SAM" id="Coils"/>
    </source>
</evidence>
<evidence type="ECO:0000313" key="8">
    <source>
        <dbReference type="EMBL" id="RFT64499.1"/>
    </source>
</evidence>
<proteinExistence type="inferred from homology"/>
<dbReference type="EMBL" id="JMQC01000012">
    <property type="protein sequence ID" value="KFM94841.1"/>
    <property type="molecule type" value="Genomic_DNA"/>
</dbReference>
<dbReference type="Proteomes" id="UP000264294">
    <property type="component" value="Unassembled WGS sequence"/>
</dbReference>
<evidence type="ECO:0000256" key="4">
    <source>
        <dbReference type="SAM" id="MobiDB-lite"/>
    </source>
</evidence>
<comment type="caution">
    <text evidence="7">The sequence shown here is derived from an EMBL/GenBank/DDBJ whole genome shotgun (WGS) entry which is preliminary data.</text>
</comment>
<keyword evidence="3" id="KW-0175">Coiled coil</keyword>
<feature type="region of interest" description="Disordered" evidence="4">
    <location>
        <begin position="623"/>
        <end position="642"/>
    </location>
</feature>
<dbReference type="AlphaFoldDB" id="A0A090Y9G1"/>
<evidence type="ECO:0000259" key="6">
    <source>
        <dbReference type="Pfam" id="PF18208"/>
    </source>
</evidence>
<accession>A0A090Y9G1</accession>
<protein>
    <submittedName>
        <fullName evidence="7">MobA/MobL family protein</fullName>
    </submittedName>
</protein>
<feature type="domain" description="Nicking enzyme C-terminal middle helical" evidence="6">
    <location>
        <begin position="641"/>
        <end position="743"/>
    </location>
</feature>
<evidence type="ECO:0000256" key="1">
    <source>
        <dbReference type="ARBA" id="ARBA00010873"/>
    </source>
</evidence>
<feature type="coiled-coil region" evidence="3">
    <location>
        <begin position="238"/>
        <end position="265"/>
    </location>
</feature>
<evidence type="ECO:0000259" key="5">
    <source>
        <dbReference type="Pfam" id="PF03389"/>
    </source>
</evidence>
<reference evidence="8 10" key="2">
    <citation type="submission" date="2018-08" db="EMBL/GenBank/DDBJ databases">
        <title>Bacillus clarus sp. nov. strain PS00077A.</title>
        <authorList>
            <person name="Mendez Acevedo M."/>
            <person name="Carroll L."/>
            <person name="Mukherjee M."/>
            <person name="Wiedmann M."/>
            <person name="Kovac J."/>
        </authorList>
    </citation>
    <scope>NUCLEOTIDE SEQUENCE [LARGE SCALE GENOMIC DNA]</scope>
    <source>
        <strain evidence="8 10">PS00077A</strain>
    </source>
</reference>
<gene>
    <name evidence="8" type="ORF">D0U04_21710</name>
    <name evidence="7" type="ORF">DJ93_6043</name>
</gene>
<comment type="similarity">
    <text evidence="1">Belongs to the MobA/MobL family.</text>
</comment>
<evidence type="ECO:0000256" key="2">
    <source>
        <dbReference type="ARBA" id="ARBA00022971"/>
    </source>
</evidence>
<dbReference type="Pfam" id="PF18208">
    <property type="entry name" value="NES_C_h"/>
    <property type="match status" value="2"/>
</dbReference>
<dbReference type="PATRIC" id="fig|1405.8.peg.6136"/>
<sequence>MAIYHYNTQVIKRSEGRNVVAAAAYRSGDRLVDETTGEIKFYHRGVEPVAFVLAPENAPEWVYDRQVLWNEVEKSEKRSDSQLAREINVALPKELSHEQQEELVKEFVQDNFVNHGMVADVAIHRDDENNPHFHVMLTMRYIDENGFGKKAREWNPGFKNVKGGRGFIAEKDTITQARSMWAKHANDALAKAGIEERITHLRLDTHLGKDKDALLLVPTQHLGPKQNAMEKKGIRTPKGDLNREIKNHNAEVKSFHEEKQRIKETRKQEKEFDTLSVAEKVALKDASRVIKKYATYESCSGRLEQLKNWETRIQNKIELEPTNNELYQQLYKVTEQKNVVEKAVDIFEQEALRELPNHFSTESLSQFTKDELCTLYQHMKEHGKVNEEGLSNWIEEYRESQQMDIAKRYMKDTPITIDTLQKELNKLTRWESTLQERKQDLFEQMNKSQTPETFKAMHKDEFDTITNRESWYKEKRNAIENGFDILERELRRTVFASYPNWNRVPYLSVHELKDVQELNRYHGRMLSVDELENREQLTRFTKEERKEIYDVLDELKEIKKAIPMFKKDGSEESLNKIQLLQNYMVTQKENIYAKYGFSIEDKSFLKLFREECKQQKDMFWKKEAPEKVQRDKPQRGTLTNEERESIKLASKELKRFVSYDACEKRLEQLDKWEKSLVKQISNDPTNNELYDKLYKLHQQREIIQDAKVALENEAIRELNKRFNSDFLSPFAKDELRYVFDHIKQNGEITKQTLAYLVEGYQGDKAIDNAKRYVKEPSYEKLKVEMDKLTNWKRAIERKLDELAKGLEKAPDQMAFQKENKDKFEEVFSQEQSYEQKKAVLEKAFEVVGEREILKLALQYPEWQDIEHFTPEQAHQILETNRYYGRVIGVSEFATLKDSPKFSYNQREEIYDAISNMKEIQKAISVFEKQNTEEAEKDIATLEKYYATYQAVLDKHGIDMSNPTMMRLFCEECENCGDVFVEKDSAWKTKFTPEYTPSERSSASGLIGEILYAIEQAERDADRKTQERQRQAQGMRMKRQRQRGMNLDL</sequence>
<keyword evidence="10" id="KW-1185">Reference proteome</keyword>
<dbReference type="RefSeq" id="WP_042985273.1">
    <property type="nucleotide sequence ID" value="NZ_JMQC01000012.1"/>
</dbReference>
<dbReference type="InterPro" id="IPR040834">
    <property type="entry name" value="NES_C_h"/>
</dbReference>
<feature type="domain" description="Nicking enzyme C-terminal middle helical" evidence="6">
    <location>
        <begin position="275"/>
        <end position="381"/>
    </location>
</feature>
<dbReference type="Proteomes" id="UP000029389">
    <property type="component" value="Unassembled WGS sequence"/>
</dbReference>
<dbReference type="NCBIfam" id="NF041496">
    <property type="entry name" value="MobQ"/>
    <property type="match status" value="1"/>
</dbReference>
<dbReference type="EMBL" id="QVOD01000034">
    <property type="protein sequence ID" value="RFT64499.1"/>
    <property type="molecule type" value="Genomic_DNA"/>
</dbReference>
<dbReference type="Pfam" id="PF03389">
    <property type="entry name" value="MobA_MobL"/>
    <property type="match status" value="1"/>
</dbReference>
<dbReference type="InterPro" id="IPR005053">
    <property type="entry name" value="MobA_MobL"/>
</dbReference>